<feature type="domain" description="Integrase catalytic" evidence="3">
    <location>
        <begin position="293"/>
        <end position="390"/>
    </location>
</feature>
<name>A0A6L2NLF6_TANCI</name>
<keyword evidence="1" id="KW-0378">Hydrolase</keyword>
<evidence type="ECO:0000256" key="2">
    <source>
        <dbReference type="SAM" id="MobiDB-lite"/>
    </source>
</evidence>
<dbReference type="Gene3D" id="3.30.420.10">
    <property type="entry name" value="Ribonuclease H-like superfamily/Ribonuclease H"/>
    <property type="match status" value="1"/>
</dbReference>
<feature type="compositionally biased region" description="Low complexity" evidence="2">
    <location>
        <begin position="473"/>
        <end position="487"/>
    </location>
</feature>
<dbReference type="AlphaFoldDB" id="A0A6L2NLF6"/>
<dbReference type="PROSITE" id="PS50994">
    <property type="entry name" value="INTEGRASE"/>
    <property type="match status" value="1"/>
</dbReference>
<dbReference type="Pfam" id="PF22936">
    <property type="entry name" value="Pol_BBD"/>
    <property type="match status" value="1"/>
</dbReference>
<dbReference type="GO" id="GO:0006508">
    <property type="term" value="P:proteolysis"/>
    <property type="evidence" value="ECO:0007669"/>
    <property type="project" value="UniProtKB-KW"/>
</dbReference>
<evidence type="ECO:0000259" key="3">
    <source>
        <dbReference type="PROSITE" id="PS50994"/>
    </source>
</evidence>
<dbReference type="PANTHER" id="PTHR42648">
    <property type="entry name" value="TRANSPOSASE, PUTATIVE-RELATED"/>
    <property type="match status" value="1"/>
</dbReference>
<protein>
    <recommendedName>
        <fullName evidence="3">Integrase catalytic domain-containing protein</fullName>
    </recommendedName>
</protein>
<dbReference type="GO" id="GO:0003676">
    <property type="term" value="F:nucleic acid binding"/>
    <property type="evidence" value="ECO:0007669"/>
    <property type="project" value="InterPro"/>
</dbReference>
<dbReference type="InterPro" id="IPR012337">
    <property type="entry name" value="RNaseH-like_sf"/>
</dbReference>
<dbReference type="InterPro" id="IPR039537">
    <property type="entry name" value="Retrotran_Ty1/copia-like"/>
</dbReference>
<dbReference type="InterPro" id="IPR001584">
    <property type="entry name" value="Integrase_cat-core"/>
</dbReference>
<keyword evidence="1" id="KW-0645">Protease</keyword>
<evidence type="ECO:0000313" key="4">
    <source>
        <dbReference type="EMBL" id="GEU85354.1"/>
    </source>
</evidence>
<dbReference type="EMBL" id="BKCJ010009091">
    <property type="protein sequence ID" value="GEU85354.1"/>
    <property type="molecule type" value="Genomic_DNA"/>
</dbReference>
<dbReference type="InterPro" id="IPR054722">
    <property type="entry name" value="PolX-like_BBD"/>
</dbReference>
<gene>
    <name evidence="4" type="ORF">Tci_057332</name>
</gene>
<dbReference type="InterPro" id="IPR036397">
    <property type="entry name" value="RNaseH_sf"/>
</dbReference>
<dbReference type="Pfam" id="PF25597">
    <property type="entry name" value="SH3_retrovirus"/>
    <property type="match status" value="1"/>
</dbReference>
<comment type="caution">
    <text evidence="4">The sequence shown here is derived from an EMBL/GenBank/DDBJ whole genome shotgun (WGS) entry which is preliminary data.</text>
</comment>
<dbReference type="InterPro" id="IPR057670">
    <property type="entry name" value="SH3_retrovirus"/>
</dbReference>
<reference evidence="4" key="1">
    <citation type="journal article" date="2019" name="Sci. Rep.">
        <title>Draft genome of Tanacetum cinerariifolium, the natural source of mosquito coil.</title>
        <authorList>
            <person name="Yamashiro T."/>
            <person name="Shiraishi A."/>
            <person name="Satake H."/>
            <person name="Nakayama K."/>
        </authorList>
    </citation>
    <scope>NUCLEOTIDE SEQUENCE</scope>
</reference>
<dbReference type="Pfam" id="PF14223">
    <property type="entry name" value="Retrotran_gag_2"/>
    <property type="match status" value="1"/>
</dbReference>
<dbReference type="SUPFAM" id="SSF53098">
    <property type="entry name" value="Ribonuclease H-like"/>
    <property type="match status" value="1"/>
</dbReference>
<dbReference type="GO" id="GO:0015074">
    <property type="term" value="P:DNA integration"/>
    <property type="evidence" value="ECO:0007669"/>
    <property type="project" value="InterPro"/>
</dbReference>
<organism evidence="4">
    <name type="scientific">Tanacetum cinerariifolium</name>
    <name type="common">Dalmatian daisy</name>
    <name type="synonym">Chrysanthemum cinerariifolium</name>
    <dbReference type="NCBI Taxonomy" id="118510"/>
    <lineage>
        <taxon>Eukaryota</taxon>
        <taxon>Viridiplantae</taxon>
        <taxon>Streptophyta</taxon>
        <taxon>Embryophyta</taxon>
        <taxon>Tracheophyta</taxon>
        <taxon>Spermatophyta</taxon>
        <taxon>Magnoliopsida</taxon>
        <taxon>eudicotyledons</taxon>
        <taxon>Gunneridae</taxon>
        <taxon>Pentapetalae</taxon>
        <taxon>asterids</taxon>
        <taxon>campanulids</taxon>
        <taxon>Asterales</taxon>
        <taxon>Asteraceae</taxon>
        <taxon>Asteroideae</taxon>
        <taxon>Anthemideae</taxon>
        <taxon>Anthemidinae</taxon>
        <taxon>Tanacetum</taxon>
    </lineage>
</organism>
<dbReference type="PANTHER" id="PTHR42648:SF25">
    <property type="entry name" value="RNA-DIRECTED DNA POLYMERASE"/>
    <property type="match status" value="1"/>
</dbReference>
<proteinExistence type="predicted"/>
<evidence type="ECO:0000256" key="1">
    <source>
        <dbReference type="ARBA" id="ARBA00022670"/>
    </source>
</evidence>
<dbReference type="GO" id="GO:0008233">
    <property type="term" value="F:peptidase activity"/>
    <property type="evidence" value="ECO:0007669"/>
    <property type="project" value="UniProtKB-KW"/>
</dbReference>
<feature type="region of interest" description="Disordered" evidence="2">
    <location>
        <begin position="466"/>
        <end position="490"/>
    </location>
</feature>
<accession>A0A6L2NLF6</accession>
<sequence>MVASSVSSTYDGSQGTGKEGSVTLRYLMLTKTNYSVWAIKMRVNLQAQGVWDATQREGVEDRQDRMALAAIYQAIPEDVLLMLADKDTAKEAWETLHTMHMGAERVKEAKIQTLKSDFEVIRMKDSGSMDEFAMRLNTIVTGIRSLGDTIEEITVVKKFLRAVLIRFMKIVTSIEQFGDLKNMTVEEVVGRLKTHEERLRGYGDPKFHELDEYVSGRVKFGDGTTVAIMGKGSVLFDCKNGDQRLLNEVCEGCVLAKQTRIPFPEQAVFRAKKPLELVRCKKMIEESSGYKVKTLRTDHGGEFTSKEFANFCEENGIVRHLTAPYSPQQNGVVERRNRTVMEMARSLLKGRNVPGEFWGKAVRYAINLLNRLPSKSLPDITPYEAWYGKKPNLEHIKIFGCVAFAKCTGVHLKKLDDRGKKMVYFGVKNGTKGNRLYDPQDKKLRVSRDVIFDENENVEIVPADLDPNNAALDPVSSPSTDSSNSPNAIGPRGFHSLDDIYARTHEKAIGLKWVYKVKKDNLGNVIKYKARLVVKGSPMEPKLKVDNDEGSESIDPTEYRKVIGCLRGTLDYEINYEKGSELKDLVGFTDSDHGGDMIHTYSSNSSIIRKELHRAIDVKLATVKQDLAMACSRAEAAGFNHEIVAELQSFAERF</sequence>